<keyword evidence="3" id="KW-0813">Transport</keyword>
<evidence type="ECO:0000256" key="6">
    <source>
        <dbReference type="ARBA" id="ARBA00022970"/>
    </source>
</evidence>
<dbReference type="Gene3D" id="1.20.1740.10">
    <property type="entry name" value="Amino acid/polyamine transporter I"/>
    <property type="match status" value="1"/>
</dbReference>
<dbReference type="Proteomes" id="UP001281731">
    <property type="component" value="Unassembled WGS sequence"/>
</dbReference>
<evidence type="ECO:0000313" key="12">
    <source>
        <dbReference type="Proteomes" id="UP001281731"/>
    </source>
</evidence>
<keyword evidence="4" id="KW-1003">Cell membrane</keyword>
<gene>
    <name evidence="11" type="ORF">R6G80_05400</name>
</gene>
<feature type="transmembrane region" description="Helical" evidence="9">
    <location>
        <begin position="338"/>
        <end position="357"/>
    </location>
</feature>
<organism evidence="11 12">
    <name type="scientific">Actinotignum urinale</name>
    <dbReference type="NCBI Taxonomy" id="190146"/>
    <lineage>
        <taxon>Bacteria</taxon>
        <taxon>Bacillati</taxon>
        <taxon>Actinomycetota</taxon>
        <taxon>Actinomycetes</taxon>
        <taxon>Actinomycetales</taxon>
        <taxon>Actinomycetaceae</taxon>
        <taxon>Actinotignum</taxon>
    </lineage>
</organism>
<dbReference type="PROSITE" id="PS00218">
    <property type="entry name" value="AMINO_ACID_PERMEASE_1"/>
    <property type="match status" value="1"/>
</dbReference>
<protein>
    <submittedName>
        <fullName evidence="11">Amino acid permease</fullName>
    </submittedName>
</protein>
<evidence type="ECO:0000256" key="3">
    <source>
        <dbReference type="ARBA" id="ARBA00022448"/>
    </source>
</evidence>
<dbReference type="EMBL" id="JAWNGC010000005">
    <property type="protein sequence ID" value="MDY5155161.1"/>
    <property type="molecule type" value="Genomic_DNA"/>
</dbReference>
<evidence type="ECO:0000256" key="1">
    <source>
        <dbReference type="ARBA" id="ARBA00004651"/>
    </source>
</evidence>
<dbReference type="GO" id="GO:0006865">
    <property type="term" value="P:amino acid transport"/>
    <property type="evidence" value="ECO:0007669"/>
    <property type="project" value="UniProtKB-KW"/>
</dbReference>
<sequence>MNTSKEPKLKRSLTNRNIQLIALGGAIGTGLFMGSGSTIHQAGPSILLVYMVIGMFMYIIMRAMGEILLADLSYKSFQDFAERLIGPWAGFVTGWTYWFLWVVIAIGDMIVVTGYFNFWIDNLVISTICTALLLLALVASNLLTVRLFGEIEFWFALIKIVAIIALILVGGGMVFYGFTGSNGVTASVTYLWDRGGFFPTGATGFFAAFSIAIYSFIGTELIGTTAAETHHPEKTVPKAINAVPIRIVLFYVLSLAVIMSITPWDLIDPKQSPFVTIFVMAGLGPAAAIMNFVVLTSAASSANSGIFSSSRMLFGLAQSGQASSRFARLSSHHVPAKALLFVGVLTALFVPILWLGGSILEGFTLISSVAATLVLAIWGLILVSYLCYYKKFPETHKNASYKLFGAAWTPWLGLGFIVGMCVVLGAYPHTRLALLLTPVWFILLGIAWAIRTKRVKARHN</sequence>
<dbReference type="PANTHER" id="PTHR43495">
    <property type="entry name" value="GABA PERMEASE"/>
    <property type="match status" value="1"/>
</dbReference>
<feature type="transmembrane region" description="Helical" evidence="9">
    <location>
        <begin position="243"/>
        <end position="262"/>
    </location>
</feature>
<reference evidence="11" key="1">
    <citation type="submission" date="2023-10" db="EMBL/GenBank/DDBJ databases">
        <title>Whole Genome based description of the genera Actinobaculum and Actinotignum reveals a complex phylogenetic relationship within the species included in the genus Actinotignum.</title>
        <authorList>
            <person name="Jensen C.S."/>
            <person name="Dargis R."/>
            <person name="Kemp M."/>
            <person name="Christensen J.J."/>
        </authorList>
    </citation>
    <scope>NUCLEOTIDE SEQUENCE</scope>
    <source>
        <strain evidence="11">SLA_B511</strain>
    </source>
</reference>
<comment type="caution">
    <text evidence="11">The sequence shown here is derived from an EMBL/GenBank/DDBJ whole genome shotgun (WGS) entry which is preliminary data.</text>
</comment>
<feature type="transmembrane region" description="Helical" evidence="9">
    <location>
        <begin position="20"/>
        <end position="39"/>
    </location>
</feature>
<keyword evidence="7 9" id="KW-1133">Transmembrane helix</keyword>
<name>A0AAW9HND0_9ACTO</name>
<feature type="transmembrane region" description="Helical" evidence="9">
    <location>
        <begin position="123"/>
        <end position="144"/>
    </location>
</feature>
<feature type="transmembrane region" description="Helical" evidence="9">
    <location>
        <begin position="432"/>
        <end position="450"/>
    </location>
</feature>
<dbReference type="InterPro" id="IPR004841">
    <property type="entry name" value="AA-permease/SLC12A_dom"/>
</dbReference>
<evidence type="ECO:0000256" key="9">
    <source>
        <dbReference type="SAM" id="Phobius"/>
    </source>
</evidence>
<keyword evidence="5 9" id="KW-0812">Transmembrane</keyword>
<keyword evidence="8 9" id="KW-0472">Membrane</keyword>
<dbReference type="Pfam" id="PF00324">
    <property type="entry name" value="AA_permease"/>
    <property type="match status" value="1"/>
</dbReference>
<dbReference type="RefSeq" id="WP_320756573.1">
    <property type="nucleotide sequence ID" value="NZ_JAWNGC010000005.1"/>
</dbReference>
<feature type="domain" description="Amino acid permease/ SLC12A" evidence="10">
    <location>
        <begin position="18"/>
        <end position="457"/>
    </location>
</feature>
<comment type="similarity">
    <text evidence="2">Belongs to the amino acid-polyamine-organocation (APC) superfamily. Amino acid transporter (AAT) (TC 2.A.3.1) family.</text>
</comment>
<dbReference type="InterPro" id="IPR004840">
    <property type="entry name" value="Amino_acid_permease_CS"/>
</dbReference>
<dbReference type="GO" id="GO:0055085">
    <property type="term" value="P:transmembrane transport"/>
    <property type="evidence" value="ECO:0007669"/>
    <property type="project" value="InterPro"/>
</dbReference>
<feature type="transmembrane region" description="Helical" evidence="9">
    <location>
        <begin position="156"/>
        <end position="178"/>
    </location>
</feature>
<evidence type="ECO:0000256" key="5">
    <source>
        <dbReference type="ARBA" id="ARBA00022692"/>
    </source>
</evidence>
<dbReference type="FunFam" id="1.20.1740.10:FF:000001">
    <property type="entry name" value="Amino acid permease"/>
    <property type="match status" value="1"/>
</dbReference>
<dbReference type="PANTHER" id="PTHR43495:SF2">
    <property type="entry name" value="D-SERINE_D-ALANINE_GLYCINE TRANSPORTER"/>
    <property type="match status" value="1"/>
</dbReference>
<evidence type="ECO:0000256" key="8">
    <source>
        <dbReference type="ARBA" id="ARBA00023136"/>
    </source>
</evidence>
<comment type="subcellular location">
    <subcellularLocation>
        <location evidence="1">Cell membrane</location>
        <topology evidence="1">Multi-pass membrane protein</topology>
    </subcellularLocation>
</comment>
<feature type="transmembrane region" description="Helical" evidence="9">
    <location>
        <begin position="274"/>
        <end position="295"/>
    </location>
</feature>
<keyword evidence="6" id="KW-0029">Amino-acid transport</keyword>
<feature type="transmembrane region" description="Helical" evidence="9">
    <location>
        <begin position="363"/>
        <end position="389"/>
    </location>
</feature>
<feature type="transmembrane region" description="Helical" evidence="9">
    <location>
        <begin position="198"/>
        <end position="222"/>
    </location>
</feature>
<accession>A0AAW9HND0</accession>
<evidence type="ECO:0000313" key="11">
    <source>
        <dbReference type="EMBL" id="MDY5155161.1"/>
    </source>
</evidence>
<proteinExistence type="inferred from homology"/>
<feature type="transmembrane region" description="Helical" evidence="9">
    <location>
        <begin position="45"/>
        <end position="64"/>
    </location>
</feature>
<feature type="transmembrane region" description="Helical" evidence="9">
    <location>
        <begin position="401"/>
        <end position="426"/>
    </location>
</feature>
<feature type="transmembrane region" description="Helical" evidence="9">
    <location>
        <begin position="85"/>
        <end position="111"/>
    </location>
</feature>
<evidence type="ECO:0000259" key="10">
    <source>
        <dbReference type="Pfam" id="PF00324"/>
    </source>
</evidence>
<dbReference type="GO" id="GO:0005886">
    <property type="term" value="C:plasma membrane"/>
    <property type="evidence" value="ECO:0007669"/>
    <property type="project" value="UniProtKB-SubCell"/>
</dbReference>
<dbReference type="AlphaFoldDB" id="A0AAW9HND0"/>
<dbReference type="PIRSF" id="PIRSF006060">
    <property type="entry name" value="AA_transporter"/>
    <property type="match status" value="1"/>
</dbReference>
<evidence type="ECO:0000256" key="4">
    <source>
        <dbReference type="ARBA" id="ARBA00022475"/>
    </source>
</evidence>
<evidence type="ECO:0000256" key="7">
    <source>
        <dbReference type="ARBA" id="ARBA00022989"/>
    </source>
</evidence>
<evidence type="ECO:0000256" key="2">
    <source>
        <dbReference type="ARBA" id="ARBA00008583"/>
    </source>
</evidence>